<dbReference type="InterPro" id="IPR051396">
    <property type="entry name" value="Bact_Antivir_Def_Nuclease"/>
</dbReference>
<gene>
    <name evidence="2" type="ORF">Ga0061065_1158</name>
</gene>
<dbReference type="Pfam" id="PF13175">
    <property type="entry name" value="AAA_15"/>
    <property type="match status" value="1"/>
</dbReference>
<dbReference type="Proteomes" id="UP000182769">
    <property type="component" value="Unassembled WGS sequence"/>
</dbReference>
<organism evidence="2 3">
    <name type="scientific">Marinomonas fungiae</name>
    <dbReference type="NCBI Taxonomy" id="1137284"/>
    <lineage>
        <taxon>Bacteria</taxon>
        <taxon>Pseudomonadati</taxon>
        <taxon>Pseudomonadota</taxon>
        <taxon>Gammaproteobacteria</taxon>
        <taxon>Oceanospirillales</taxon>
        <taxon>Oceanospirillaceae</taxon>
        <taxon>Marinomonas</taxon>
    </lineage>
</organism>
<dbReference type="PANTHER" id="PTHR43581:SF2">
    <property type="entry name" value="EXCINUCLEASE ATPASE SUBUNIT"/>
    <property type="match status" value="1"/>
</dbReference>
<dbReference type="AlphaFoldDB" id="A0A0K6IS08"/>
<dbReference type="InterPro" id="IPR041685">
    <property type="entry name" value="AAA_GajA/Old/RecF-like"/>
</dbReference>
<keyword evidence="3" id="KW-1185">Reference proteome</keyword>
<dbReference type="STRING" id="1137284.GCA_001418205_03367"/>
<sequence length="451" mass="51236">MKFNFAHLGGIDKGTVELGDLTVICGPNNMGKTYISYAIYGLLRHFKQWIDLSVSRERLAQLRDEGTLLIELTDYQAKLADYLKNASSEFSENLPRYFNVPEDFFNGAKAEFSHDQLVFDFTNEFKQAVSFGQSEQLSFYKAENETVLSVTFQTKSGGRVPNQILDDVISNHIADCLFADLLPRPFVVTSERTGIALFYKELDISKNAIIEHITSGDKVNPIDLLNSMRSRYAQPIHDNINVVREYENLCKRKSFIREESDCKPIRDALQDLMGGSYKAVDKQVMYMPKKERGRDKVAVPVYVASSSIKSLFLIDLYINSLAEKNGMLIIDEPELNLHPDNQRKMAGLLARLVNSGVKVLVTTHSDYLIRELNNRVMLNLDVENKEQIMKSAKMTGLDLLKPAQIKAYSLKDDHQIHAVEVDKYGINMEVFDNLIADANELADKIYYGIKE</sequence>
<evidence type="ECO:0000313" key="2">
    <source>
        <dbReference type="EMBL" id="CUB06082.1"/>
    </source>
</evidence>
<accession>A0A0K6IS08</accession>
<dbReference type="EMBL" id="CYHG01000015">
    <property type="protein sequence ID" value="CUB06082.1"/>
    <property type="molecule type" value="Genomic_DNA"/>
</dbReference>
<name>A0A0K6IS08_9GAMM</name>
<dbReference type="InterPro" id="IPR027417">
    <property type="entry name" value="P-loop_NTPase"/>
</dbReference>
<protein>
    <submittedName>
        <fullName evidence="2">AAA domain</fullName>
    </submittedName>
</protein>
<proteinExistence type="predicted"/>
<reference evidence="3" key="1">
    <citation type="submission" date="2015-08" db="EMBL/GenBank/DDBJ databases">
        <authorList>
            <person name="Varghese N."/>
        </authorList>
    </citation>
    <scope>NUCLEOTIDE SEQUENCE [LARGE SCALE GENOMIC DNA]</scope>
    <source>
        <strain evidence="3">JCM 18476</strain>
    </source>
</reference>
<evidence type="ECO:0000313" key="3">
    <source>
        <dbReference type="Proteomes" id="UP000182769"/>
    </source>
</evidence>
<dbReference type="Gene3D" id="3.40.50.300">
    <property type="entry name" value="P-loop containing nucleotide triphosphate hydrolases"/>
    <property type="match status" value="1"/>
</dbReference>
<dbReference type="SUPFAM" id="SSF52540">
    <property type="entry name" value="P-loop containing nucleoside triphosphate hydrolases"/>
    <property type="match status" value="1"/>
</dbReference>
<dbReference type="RefSeq" id="WP_055464382.1">
    <property type="nucleotide sequence ID" value="NZ_CYHG01000015.1"/>
</dbReference>
<feature type="domain" description="Endonuclease GajA/Old nuclease/RecF-like AAA" evidence="1">
    <location>
        <begin position="274"/>
        <end position="369"/>
    </location>
</feature>
<dbReference type="OrthoDB" id="9815944at2"/>
<dbReference type="CDD" id="cd00267">
    <property type="entry name" value="ABC_ATPase"/>
    <property type="match status" value="1"/>
</dbReference>
<dbReference type="PANTHER" id="PTHR43581">
    <property type="entry name" value="ATP/GTP PHOSPHATASE"/>
    <property type="match status" value="1"/>
</dbReference>
<evidence type="ECO:0000259" key="1">
    <source>
        <dbReference type="Pfam" id="PF13175"/>
    </source>
</evidence>